<feature type="domain" description="GerMN" evidence="1">
    <location>
        <begin position="234"/>
        <end position="323"/>
    </location>
</feature>
<dbReference type="SMART" id="SM00909">
    <property type="entry name" value="Germane"/>
    <property type="match status" value="2"/>
</dbReference>
<proteinExistence type="predicted"/>
<reference evidence="2 3" key="1">
    <citation type="submission" date="2016-10" db="EMBL/GenBank/DDBJ databases">
        <authorList>
            <person name="de Groot N.N."/>
        </authorList>
    </citation>
    <scope>NUCLEOTIDE SEQUENCE [LARGE SCALE GENOMIC DNA]</scope>
    <source>
        <strain evidence="2 3">DSM 18346</strain>
    </source>
</reference>
<name>A0A1G8Y6D8_9FIRM</name>
<evidence type="ECO:0000313" key="2">
    <source>
        <dbReference type="EMBL" id="SDJ98398.1"/>
    </source>
</evidence>
<organism evidence="2 3">
    <name type="scientific">Natronincola ferrireducens</name>
    <dbReference type="NCBI Taxonomy" id="393762"/>
    <lineage>
        <taxon>Bacteria</taxon>
        <taxon>Bacillati</taxon>
        <taxon>Bacillota</taxon>
        <taxon>Clostridia</taxon>
        <taxon>Peptostreptococcales</taxon>
        <taxon>Natronincolaceae</taxon>
        <taxon>Natronincola</taxon>
    </lineage>
</organism>
<keyword evidence="3" id="KW-1185">Reference proteome</keyword>
<sequence>MKGYRLLAIVMILCGVLVLSGCQNPLTRLVGERETSDTSHVSYLIDTEGFVDEENVGLRKTVLYYRDEKGLVIPVMRRIPWEEGIAKAAINQLVDRPIVREDLSMIGLLPVLPASTEIIGMSIDDGLCRVDFNKNILSYNSELEEKAIVQSIVYTLTEFEAIDKVQIIVEGNIMKKLTYGTNIEKPLRRQNINLTHELSEENIPVVVYYKGTTNGEETFFVPVTKGVSGLKADIKSVVAALLEGVPENSGLYSEIPYGTTVNDVYVRDGVAYIDLSQEIKRMPESPQHQQSLVYELGLTLREVEPTIAQVRILSNGTEIQLNSNVSLNLPSFSNEF</sequence>
<protein>
    <submittedName>
        <fullName evidence="2">Germination protein M</fullName>
    </submittedName>
</protein>
<gene>
    <name evidence="2" type="ORF">SAMN05660472_00440</name>
</gene>
<dbReference type="EMBL" id="FNFP01000001">
    <property type="protein sequence ID" value="SDJ98398.1"/>
    <property type="molecule type" value="Genomic_DNA"/>
</dbReference>
<accession>A0A1G8Y6D8</accession>
<dbReference type="OrthoDB" id="9809406at2"/>
<feature type="domain" description="GerMN" evidence="1">
    <location>
        <begin position="86"/>
        <end position="178"/>
    </location>
</feature>
<dbReference type="PROSITE" id="PS51257">
    <property type="entry name" value="PROKAR_LIPOPROTEIN"/>
    <property type="match status" value="1"/>
</dbReference>
<dbReference type="InterPro" id="IPR019606">
    <property type="entry name" value="GerMN"/>
</dbReference>
<evidence type="ECO:0000259" key="1">
    <source>
        <dbReference type="SMART" id="SM00909"/>
    </source>
</evidence>
<dbReference type="RefSeq" id="WP_090549669.1">
    <property type="nucleotide sequence ID" value="NZ_FNFP01000001.1"/>
</dbReference>
<evidence type="ECO:0000313" key="3">
    <source>
        <dbReference type="Proteomes" id="UP000198718"/>
    </source>
</evidence>
<dbReference type="STRING" id="393762.SAMN05660472_00440"/>
<dbReference type="Proteomes" id="UP000198718">
    <property type="component" value="Unassembled WGS sequence"/>
</dbReference>
<dbReference type="Pfam" id="PF10646">
    <property type="entry name" value="Germane"/>
    <property type="match status" value="2"/>
</dbReference>
<dbReference type="AlphaFoldDB" id="A0A1G8Y6D8"/>